<evidence type="ECO:0000313" key="2">
    <source>
        <dbReference type="Proteomes" id="UP000762676"/>
    </source>
</evidence>
<sequence length="180" mass="19968">MVVGITTRVLRRLSRDNQDRRLSESQPGYRQVRRICSIRVCSSGTPSIPRFRSFGKYSRHRIYTAGSVPEKQCSWIDVDIRGRSPSDEVGKKRRACKPGGGFVPFPYRTIGAGVIQTLMMCGSVEGILVDCQDPSRSTQGFSGCNRPNGYLCRDHSCSLKCSCCETGGICRIAAKQLRPL</sequence>
<dbReference type="EMBL" id="BMAT01008896">
    <property type="protein sequence ID" value="GFR94786.1"/>
    <property type="molecule type" value="Genomic_DNA"/>
</dbReference>
<gene>
    <name evidence="1" type="ORF">ElyMa_004412900</name>
</gene>
<protein>
    <submittedName>
        <fullName evidence="1">Uncharacterized protein</fullName>
    </submittedName>
</protein>
<proteinExistence type="predicted"/>
<evidence type="ECO:0000313" key="1">
    <source>
        <dbReference type="EMBL" id="GFR94786.1"/>
    </source>
</evidence>
<reference evidence="1 2" key="1">
    <citation type="journal article" date="2021" name="Elife">
        <title>Chloroplast acquisition without the gene transfer in kleptoplastic sea slugs, Plakobranchus ocellatus.</title>
        <authorList>
            <person name="Maeda T."/>
            <person name="Takahashi S."/>
            <person name="Yoshida T."/>
            <person name="Shimamura S."/>
            <person name="Takaki Y."/>
            <person name="Nagai Y."/>
            <person name="Toyoda A."/>
            <person name="Suzuki Y."/>
            <person name="Arimoto A."/>
            <person name="Ishii H."/>
            <person name="Satoh N."/>
            <person name="Nishiyama T."/>
            <person name="Hasebe M."/>
            <person name="Maruyama T."/>
            <person name="Minagawa J."/>
            <person name="Obokata J."/>
            <person name="Shigenobu S."/>
        </authorList>
    </citation>
    <scope>NUCLEOTIDE SEQUENCE [LARGE SCALE GENOMIC DNA]</scope>
</reference>
<dbReference type="Proteomes" id="UP000762676">
    <property type="component" value="Unassembled WGS sequence"/>
</dbReference>
<organism evidence="1 2">
    <name type="scientific">Elysia marginata</name>
    <dbReference type="NCBI Taxonomy" id="1093978"/>
    <lineage>
        <taxon>Eukaryota</taxon>
        <taxon>Metazoa</taxon>
        <taxon>Spiralia</taxon>
        <taxon>Lophotrochozoa</taxon>
        <taxon>Mollusca</taxon>
        <taxon>Gastropoda</taxon>
        <taxon>Heterobranchia</taxon>
        <taxon>Euthyneura</taxon>
        <taxon>Panpulmonata</taxon>
        <taxon>Sacoglossa</taxon>
        <taxon>Placobranchoidea</taxon>
        <taxon>Plakobranchidae</taxon>
        <taxon>Elysia</taxon>
    </lineage>
</organism>
<comment type="caution">
    <text evidence="1">The sequence shown here is derived from an EMBL/GenBank/DDBJ whole genome shotgun (WGS) entry which is preliminary data.</text>
</comment>
<dbReference type="AlphaFoldDB" id="A0AAV4HCL8"/>
<keyword evidence="2" id="KW-1185">Reference proteome</keyword>
<accession>A0AAV4HCL8</accession>
<name>A0AAV4HCL8_9GAST</name>